<feature type="domain" description="EF-hand" evidence="2">
    <location>
        <begin position="298"/>
        <end position="333"/>
    </location>
</feature>
<feature type="domain" description="EF-hand" evidence="2">
    <location>
        <begin position="136"/>
        <end position="171"/>
    </location>
</feature>
<dbReference type="InterPro" id="IPR018247">
    <property type="entry name" value="EF_Hand_1_Ca_BS"/>
</dbReference>
<evidence type="ECO:0000259" key="2">
    <source>
        <dbReference type="PROSITE" id="PS50222"/>
    </source>
</evidence>
<keyword evidence="4" id="KW-1185">Reference proteome</keyword>
<dbReference type="Proteomes" id="UP001178507">
    <property type="component" value="Unassembled WGS sequence"/>
</dbReference>
<dbReference type="PROSITE" id="PS50222">
    <property type="entry name" value="EF_HAND_2"/>
    <property type="match status" value="2"/>
</dbReference>
<keyword evidence="1" id="KW-0106">Calcium</keyword>
<dbReference type="Pfam" id="PF13202">
    <property type="entry name" value="EF-hand_5"/>
    <property type="match status" value="1"/>
</dbReference>
<reference evidence="3" key="1">
    <citation type="submission" date="2023-08" db="EMBL/GenBank/DDBJ databases">
        <authorList>
            <person name="Chen Y."/>
            <person name="Shah S."/>
            <person name="Dougan E. K."/>
            <person name="Thang M."/>
            <person name="Chan C."/>
        </authorList>
    </citation>
    <scope>NUCLEOTIDE SEQUENCE</scope>
</reference>
<dbReference type="GO" id="GO:0005509">
    <property type="term" value="F:calcium ion binding"/>
    <property type="evidence" value="ECO:0007669"/>
    <property type="project" value="InterPro"/>
</dbReference>
<sequence length="364" mass="41768">MSQHVVMDVIAKDPVQALFTKEAGLCASESDAKWNHLKIAKARKRRMDQLLSISKTDKVEVLDTKEKPQLRKSESKKESAERGVLSSVSQNQVLSQQRKEACQMMRFFVYGCVGNENAKTQKEKDQIFSEALGSWAQVQTLYILWSKLDDDNSGRVDFAEFRGFAEARMMELVQAALDSESQTLARLPSWAVVQTQEDVNKSTSKFIKILEQILLGVKSSFVLEDMMRIIWPMSQHNHLTEMRRWCTEISSALDRTVVKTPPLLPEEQLEDLQCVFQYFDLDRDGHLKVSELLASGFLNQQEAQSLIEKYDADEDEQLNMAEFTEMLCPLGFRVREEASHATLDDGRNVWFDADVQRWRLAEEA</sequence>
<protein>
    <recommendedName>
        <fullName evidence="2">EF-hand domain-containing protein</fullName>
    </recommendedName>
</protein>
<name>A0AA36HQH0_9DINO</name>
<evidence type="ECO:0000313" key="3">
    <source>
        <dbReference type="EMBL" id="CAJ1372423.1"/>
    </source>
</evidence>
<dbReference type="AlphaFoldDB" id="A0AA36HQH0"/>
<dbReference type="EMBL" id="CAUJNA010000134">
    <property type="protein sequence ID" value="CAJ1372423.1"/>
    <property type="molecule type" value="Genomic_DNA"/>
</dbReference>
<organism evidence="3 4">
    <name type="scientific">Effrenium voratum</name>
    <dbReference type="NCBI Taxonomy" id="2562239"/>
    <lineage>
        <taxon>Eukaryota</taxon>
        <taxon>Sar</taxon>
        <taxon>Alveolata</taxon>
        <taxon>Dinophyceae</taxon>
        <taxon>Suessiales</taxon>
        <taxon>Symbiodiniaceae</taxon>
        <taxon>Effrenium</taxon>
    </lineage>
</organism>
<dbReference type="SUPFAM" id="SSF47473">
    <property type="entry name" value="EF-hand"/>
    <property type="match status" value="1"/>
</dbReference>
<gene>
    <name evidence="3" type="ORF">EVOR1521_LOCUS2509</name>
</gene>
<proteinExistence type="predicted"/>
<dbReference type="Pfam" id="PF13499">
    <property type="entry name" value="EF-hand_7"/>
    <property type="match status" value="1"/>
</dbReference>
<evidence type="ECO:0000256" key="1">
    <source>
        <dbReference type="ARBA" id="ARBA00022837"/>
    </source>
</evidence>
<dbReference type="InterPro" id="IPR011992">
    <property type="entry name" value="EF-hand-dom_pair"/>
</dbReference>
<dbReference type="InterPro" id="IPR002048">
    <property type="entry name" value="EF_hand_dom"/>
</dbReference>
<dbReference type="Gene3D" id="1.10.238.10">
    <property type="entry name" value="EF-hand"/>
    <property type="match status" value="1"/>
</dbReference>
<comment type="caution">
    <text evidence="3">The sequence shown here is derived from an EMBL/GenBank/DDBJ whole genome shotgun (WGS) entry which is preliminary data.</text>
</comment>
<accession>A0AA36HQH0</accession>
<evidence type="ECO:0000313" key="4">
    <source>
        <dbReference type="Proteomes" id="UP001178507"/>
    </source>
</evidence>
<dbReference type="PROSITE" id="PS00018">
    <property type="entry name" value="EF_HAND_1"/>
    <property type="match status" value="1"/>
</dbReference>